<organism evidence="2 3">
    <name type="scientific">Oidiodendron maius (strain Zn)</name>
    <dbReference type="NCBI Taxonomy" id="913774"/>
    <lineage>
        <taxon>Eukaryota</taxon>
        <taxon>Fungi</taxon>
        <taxon>Dikarya</taxon>
        <taxon>Ascomycota</taxon>
        <taxon>Pezizomycotina</taxon>
        <taxon>Leotiomycetes</taxon>
        <taxon>Leotiomycetes incertae sedis</taxon>
        <taxon>Myxotrichaceae</taxon>
        <taxon>Oidiodendron</taxon>
    </lineage>
</organism>
<proteinExistence type="predicted"/>
<reference evidence="2 3" key="1">
    <citation type="submission" date="2014-04" db="EMBL/GenBank/DDBJ databases">
        <authorList>
            <consortium name="DOE Joint Genome Institute"/>
            <person name="Kuo A."/>
            <person name="Martino E."/>
            <person name="Perotto S."/>
            <person name="Kohler A."/>
            <person name="Nagy L.G."/>
            <person name="Floudas D."/>
            <person name="Copeland A."/>
            <person name="Barry K.W."/>
            <person name="Cichocki N."/>
            <person name="Veneault-Fourrey C."/>
            <person name="LaButti K."/>
            <person name="Lindquist E.A."/>
            <person name="Lipzen A."/>
            <person name="Lundell T."/>
            <person name="Morin E."/>
            <person name="Murat C."/>
            <person name="Sun H."/>
            <person name="Tunlid A."/>
            <person name="Henrissat B."/>
            <person name="Grigoriev I.V."/>
            <person name="Hibbett D.S."/>
            <person name="Martin F."/>
            <person name="Nordberg H.P."/>
            <person name="Cantor M.N."/>
            <person name="Hua S.X."/>
        </authorList>
    </citation>
    <scope>NUCLEOTIDE SEQUENCE [LARGE SCALE GENOMIC DNA]</scope>
    <source>
        <strain evidence="2 3">Zn</strain>
    </source>
</reference>
<dbReference type="OrthoDB" id="4180726at2759"/>
<dbReference type="EMBL" id="KN832873">
    <property type="protein sequence ID" value="KIN03792.1"/>
    <property type="molecule type" value="Genomic_DNA"/>
</dbReference>
<name>A0A0C3HN95_OIDMZ</name>
<protein>
    <recommendedName>
        <fullName evidence="1">P68 RBP/TagC-like beta-propeller domain-containing protein</fullName>
    </recommendedName>
</protein>
<keyword evidence="3" id="KW-1185">Reference proteome</keyword>
<dbReference type="Proteomes" id="UP000054321">
    <property type="component" value="Unassembled WGS sequence"/>
</dbReference>
<sequence length="288" mass="30766">MLGTCGTVLADVYFYLYGQPRLGPRIDNLKALHDVTVQQGFAFDNVNQRLFVSQLRYGSAATSGDLVITELDFAGKRLGYMDLTGFGHGIAFGAQSVGSSTGGYGQKLGRFKFTSCSTLSKASSALTVLTPVSAATQHTCSIDPVTNHLIVRYQMTDGNVLAVYDLAAATAGNFSAPLAHFTQPAFDSLSSTFQGYMAYGENLYVLTDISYSDSDGVVNSQVTSINLNTGTVEQGPLLTKAGSTLGYREPEGLAIYKALAGEIRLFLGFASGNAEDRRSNIFYKNVLV</sequence>
<dbReference type="Pfam" id="PF21311">
    <property type="entry name" value="Phage_RBD_prop"/>
    <property type="match status" value="1"/>
</dbReference>
<reference evidence="3" key="2">
    <citation type="submission" date="2015-01" db="EMBL/GenBank/DDBJ databases">
        <title>Evolutionary Origins and Diversification of the Mycorrhizal Mutualists.</title>
        <authorList>
            <consortium name="DOE Joint Genome Institute"/>
            <consortium name="Mycorrhizal Genomics Consortium"/>
            <person name="Kohler A."/>
            <person name="Kuo A."/>
            <person name="Nagy L.G."/>
            <person name="Floudas D."/>
            <person name="Copeland A."/>
            <person name="Barry K.W."/>
            <person name="Cichocki N."/>
            <person name="Veneault-Fourrey C."/>
            <person name="LaButti K."/>
            <person name="Lindquist E.A."/>
            <person name="Lipzen A."/>
            <person name="Lundell T."/>
            <person name="Morin E."/>
            <person name="Murat C."/>
            <person name="Riley R."/>
            <person name="Ohm R."/>
            <person name="Sun H."/>
            <person name="Tunlid A."/>
            <person name="Henrissat B."/>
            <person name="Grigoriev I.V."/>
            <person name="Hibbett D.S."/>
            <person name="Martin F."/>
        </authorList>
    </citation>
    <scope>NUCLEOTIDE SEQUENCE [LARGE SCALE GENOMIC DNA]</scope>
    <source>
        <strain evidence="3">Zn</strain>
    </source>
</reference>
<evidence type="ECO:0000313" key="3">
    <source>
        <dbReference type="Proteomes" id="UP000054321"/>
    </source>
</evidence>
<feature type="domain" description="P68 RBP/TagC-like beta-propeller" evidence="1">
    <location>
        <begin position="37"/>
        <end position="282"/>
    </location>
</feature>
<evidence type="ECO:0000313" key="2">
    <source>
        <dbReference type="EMBL" id="KIN03792.1"/>
    </source>
</evidence>
<gene>
    <name evidence="2" type="ORF">OIDMADRAFT_177885</name>
</gene>
<dbReference type="AlphaFoldDB" id="A0A0C3HN95"/>
<accession>A0A0C3HN95</accession>
<dbReference type="InterPro" id="IPR048799">
    <property type="entry name" value="P68_RBP_TagC-like_beta-prop"/>
</dbReference>
<dbReference type="HOGENOM" id="CLU_052172_0_0_1"/>
<evidence type="ECO:0000259" key="1">
    <source>
        <dbReference type="Pfam" id="PF21311"/>
    </source>
</evidence>
<dbReference type="InParanoid" id="A0A0C3HN95"/>
<dbReference type="STRING" id="913774.A0A0C3HN95"/>